<keyword evidence="1" id="KW-0812">Transmembrane</keyword>
<feature type="domain" description="DUF2963" evidence="2">
    <location>
        <begin position="116"/>
        <end position="161"/>
    </location>
</feature>
<protein>
    <recommendedName>
        <fullName evidence="2">DUF2963 domain-containing protein</fullName>
    </recommendedName>
</protein>
<evidence type="ECO:0000313" key="4">
    <source>
        <dbReference type="Proteomes" id="UP000002523"/>
    </source>
</evidence>
<evidence type="ECO:0000259" key="2">
    <source>
        <dbReference type="Pfam" id="PF11178"/>
    </source>
</evidence>
<keyword evidence="1" id="KW-1133">Transmembrane helix</keyword>
<accession>B9A0T4</accession>
<name>B9A0T4_ONYPE</name>
<feature type="domain" description="DUF2963" evidence="2">
    <location>
        <begin position="165"/>
        <end position="193"/>
    </location>
</feature>
<reference evidence="3" key="1">
    <citation type="journal article" date="2002" name="Microbiology">
        <title>Evidence of intermolecular recombination between extrachromosomal DNAs in phytoplasma: a trigger for the biological diversity of phytoplasma?</title>
        <authorList>
            <person name="Nishigawa H."/>
            <person name="Oshima K."/>
            <person name="Kakizawa S."/>
            <person name="Jung H.-Y."/>
            <person name="Kuboyama T."/>
            <person name="Miyata S."/>
            <person name="Ugaki M."/>
            <person name="Namba S."/>
        </authorList>
    </citation>
    <scope>NUCLEOTIDE SEQUENCE</scope>
    <source>
        <strain evidence="3">Onion yellows</strain>
    </source>
</reference>
<dbReference type="Pfam" id="PF11178">
    <property type="entry name" value="DUF2963"/>
    <property type="match status" value="3"/>
</dbReference>
<feature type="domain" description="DUF2963" evidence="2">
    <location>
        <begin position="79"/>
        <end position="109"/>
    </location>
</feature>
<keyword evidence="1" id="KW-0472">Membrane</keyword>
<sequence>MKTNNQKKLKNKIFIIWGLFITGVILVFLIILLLAMNKTQPKTDNQNQPTLTSKTNLQQEQETYNAILRKIKSEVDELTNIKEIVYRPDDKTINYIKILDSQTKKEIKRIVYDGADDENITSIREFNPEGKLIKETFYLLDGKTISSIREFNPEGKQIKKTFYLLDGKTISSIREFNPEGKQIKKTFYNPDGTVKQELIY</sequence>
<dbReference type="AlphaFoldDB" id="B9A0T4"/>
<proteinExistence type="predicted"/>
<organism evidence="3">
    <name type="scientific">Onion yellows phytoplasma (strain OY-M)</name>
    <dbReference type="NCBI Taxonomy" id="262768"/>
    <lineage>
        <taxon>Bacteria</taxon>
        <taxon>Bacillati</taxon>
        <taxon>Mycoplasmatota</taxon>
        <taxon>Mollicutes</taxon>
        <taxon>Acholeplasmatales</taxon>
        <taxon>Acholeplasmataceae</taxon>
        <taxon>Candidatus Phytoplasma</taxon>
        <taxon>16SrI (Aster yellows group)</taxon>
    </lineage>
</organism>
<dbReference type="EMBL" id="AB076263">
    <property type="protein sequence ID" value="BAH22134.1"/>
    <property type="molecule type" value="Genomic_DNA"/>
</dbReference>
<dbReference type="Gene3D" id="3.90.930.1">
    <property type="match status" value="1"/>
</dbReference>
<evidence type="ECO:0000313" key="3">
    <source>
        <dbReference type="EMBL" id="BAH22134.1"/>
    </source>
</evidence>
<feature type="transmembrane region" description="Helical" evidence="1">
    <location>
        <begin position="12"/>
        <end position="36"/>
    </location>
</feature>
<geneLocation type="plasmid" evidence="4">
    <name>EcOYM</name>
</geneLocation>
<reference evidence="3" key="2">
    <citation type="journal article" date="2004" name="Nat. Genet.">
        <title>Reductive evolution suggested from the complete genome sequence of a plant-pathogenic phytoplasma.</title>
        <authorList>
            <person name="Oshima K."/>
            <person name="Kakizawa S."/>
            <person name="Nishigawa H."/>
            <person name="Jung H.-Y."/>
            <person name="Wei W."/>
            <person name="Suzuki S."/>
            <person name="Arashida R."/>
            <person name="Nakata D."/>
            <person name="Miyata S."/>
            <person name="Ugaki M."/>
            <person name="Namba S."/>
        </authorList>
    </citation>
    <scope>NUCLEOTIDE SEQUENCE [LARGE SCALE GENOMIC DNA]</scope>
    <source>
        <strain evidence="3">Onion yellows</strain>
        <strain>OY-M</strain>
    </source>
</reference>
<dbReference type="InterPro" id="IPR021348">
    <property type="entry name" value="DUF2963"/>
</dbReference>
<evidence type="ECO:0000256" key="1">
    <source>
        <dbReference type="SAM" id="Phobius"/>
    </source>
</evidence>